<dbReference type="SUPFAM" id="SSF52096">
    <property type="entry name" value="ClpP/crotonase"/>
    <property type="match status" value="1"/>
</dbReference>
<keyword evidence="3" id="KW-0276">Fatty acid metabolism</keyword>
<evidence type="ECO:0000256" key="2">
    <source>
        <dbReference type="ARBA" id="ARBA00005254"/>
    </source>
</evidence>
<evidence type="ECO:0000256" key="1">
    <source>
        <dbReference type="ARBA" id="ARBA00005005"/>
    </source>
</evidence>
<organism evidence="7 8">
    <name type="scientific">Steinernema glaseri</name>
    <dbReference type="NCBI Taxonomy" id="37863"/>
    <lineage>
        <taxon>Eukaryota</taxon>
        <taxon>Metazoa</taxon>
        <taxon>Ecdysozoa</taxon>
        <taxon>Nematoda</taxon>
        <taxon>Chromadorea</taxon>
        <taxon>Rhabditida</taxon>
        <taxon>Tylenchina</taxon>
        <taxon>Panagrolaimomorpha</taxon>
        <taxon>Strongyloidoidea</taxon>
        <taxon>Steinernematidae</taxon>
        <taxon>Steinernema</taxon>
    </lineage>
</organism>
<proteinExistence type="inferred from homology"/>
<dbReference type="InterPro" id="IPR029045">
    <property type="entry name" value="ClpP/crotonase-like_dom_sf"/>
</dbReference>
<accession>A0A1I7ZML4</accession>
<keyword evidence="5" id="KW-0413">Isomerase</keyword>
<evidence type="ECO:0000256" key="4">
    <source>
        <dbReference type="ARBA" id="ARBA00023098"/>
    </source>
</evidence>
<evidence type="ECO:0000313" key="7">
    <source>
        <dbReference type="Proteomes" id="UP000095287"/>
    </source>
</evidence>
<protein>
    <submittedName>
        <fullName evidence="8">3-hydroxyisobutyryl-CoA hydrolase</fullName>
    </submittedName>
</protein>
<dbReference type="PANTHER" id="PTHR43149:SF1">
    <property type="entry name" value="DELTA(3,5)-DELTA(2,4)-DIENOYL-COA ISOMERASE, MITOCHONDRIAL"/>
    <property type="match status" value="1"/>
</dbReference>
<dbReference type="InterPro" id="IPR014748">
    <property type="entry name" value="Enoyl-CoA_hydra_C"/>
</dbReference>
<dbReference type="PANTHER" id="PTHR43149">
    <property type="entry name" value="ENOYL-COA HYDRATASE"/>
    <property type="match status" value="1"/>
</dbReference>
<feature type="region of interest" description="Disordered" evidence="6">
    <location>
        <begin position="199"/>
        <end position="230"/>
    </location>
</feature>
<evidence type="ECO:0000256" key="5">
    <source>
        <dbReference type="ARBA" id="ARBA00023235"/>
    </source>
</evidence>
<keyword evidence="4" id="KW-0443">Lipid metabolism</keyword>
<keyword evidence="7" id="KW-1185">Reference proteome</keyword>
<dbReference type="AlphaFoldDB" id="A0A1I7ZML4"/>
<feature type="compositionally biased region" description="Low complexity" evidence="6">
    <location>
        <begin position="173"/>
        <end position="185"/>
    </location>
</feature>
<evidence type="ECO:0000313" key="8">
    <source>
        <dbReference type="WBParaSite" id="L893_g27682.t1"/>
    </source>
</evidence>
<name>A0A1I7ZML4_9BILA</name>
<dbReference type="Gene3D" id="3.90.226.10">
    <property type="entry name" value="2-enoyl-CoA Hydratase, Chain A, domain 1"/>
    <property type="match status" value="1"/>
</dbReference>
<dbReference type="WBParaSite" id="L893_g27682.t1">
    <property type="protein sequence ID" value="L893_g27682.t1"/>
    <property type="gene ID" value="L893_g27682"/>
</dbReference>
<dbReference type="UniPathway" id="UPA00659"/>
<reference evidence="8" key="1">
    <citation type="submission" date="2016-11" db="UniProtKB">
        <authorList>
            <consortium name="WormBaseParasite"/>
        </authorList>
    </citation>
    <scope>IDENTIFICATION</scope>
</reference>
<dbReference type="CDD" id="cd06558">
    <property type="entry name" value="crotonase-like"/>
    <property type="match status" value="1"/>
</dbReference>
<comment type="pathway">
    <text evidence="1">Lipid metabolism; fatty acid beta-oxidation.</text>
</comment>
<evidence type="ECO:0000256" key="3">
    <source>
        <dbReference type="ARBA" id="ARBA00022832"/>
    </source>
</evidence>
<feature type="region of interest" description="Disordered" evidence="6">
    <location>
        <begin position="127"/>
        <end position="186"/>
    </location>
</feature>
<dbReference type="GO" id="GO:0051750">
    <property type="term" value="F:delta(3,5)-delta(2,4)-dienoyl-CoA isomerase activity"/>
    <property type="evidence" value="ECO:0007669"/>
    <property type="project" value="TreeGrafter"/>
</dbReference>
<dbReference type="GO" id="GO:0006635">
    <property type="term" value="P:fatty acid beta-oxidation"/>
    <property type="evidence" value="ECO:0007669"/>
    <property type="project" value="UniProtKB-UniPathway"/>
</dbReference>
<dbReference type="Gene3D" id="1.10.12.10">
    <property type="entry name" value="Lyase 2-enoyl-coa Hydratase, Chain A, domain 2"/>
    <property type="match status" value="1"/>
</dbReference>
<dbReference type="InterPro" id="IPR045002">
    <property type="entry name" value="Ech1-like"/>
</dbReference>
<dbReference type="Proteomes" id="UP000095287">
    <property type="component" value="Unplaced"/>
</dbReference>
<comment type="similarity">
    <text evidence="2">Belongs to the enoyl-CoA hydratase/isomerase family.</text>
</comment>
<evidence type="ECO:0000256" key="6">
    <source>
        <dbReference type="SAM" id="MobiDB-lite"/>
    </source>
</evidence>
<sequence length="251" mass="27368">MAVAPPLMLPEEGDSKPPTFETLSVRTEGHVTHVLLNRPIVENAMNTLMLRELHDAVRFYGKHSPTRVLTFRGAGTCFSKGMDLKDLSPTTVINEILAKDDLDASRKGRALERTIHEAQKVFSALEEVSASPRTAHGDLSVRSRRSWRSTGSAKAPRWTSPQPVTCASPTPPSTFSSTESTSAPSRVFRRSAATPLGSSNRWLLCPDSTPKAPSSTGTKRPLNHAKEHSVSDSLRFAAVLSQSQNENKDIV</sequence>